<proteinExistence type="inferred from homology"/>
<feature type="region of interest" description="Disordered" evidence="12">
    <location>
        <begin position="230"/>
        <end position="257"/>
    </location>
</feature>
<dbReference type="AlphaFoldDB" id="A0AA95ETI8"/>
<evidence type="ECO:0000259" key="13">
    <source>
        <dbReference type="Pfam" id="PF01593"/>
    </source>
</evidence>
<dbReference type="Gene3D" id="1.10.3110.10">
    <property type="entry name" value="protoporphyrinogen ix oxidase, domain 3"/>
    <property type="match status" value="1"/>
</dbReference>
<keyword evidence="9 11" id="KW-0560">Oxidoreductase</keyword>
<evidence type="ECO:0000256" key="12">
    <source>
        <dbReference type="SAM" id="MobiDB-lite"/>
    </source>
</evidence>
<reference evidence="14" key="1">
    <citation type="submission" date="2023-03" db="EMBL/GenBank/DDBJ databases">
        <title>Andean soil-derived lignocellulolytic bacterial consortium as a source of novel taxa and putative plastic-active enzymes.</title>
        <authorList>
            <person name="Diaz-Garcia L."/>
            <person name="Chuvochina M."/>
            <person name="Feuerriegel G."/>
            <person name="Bunk B."/>
            <person name="Sproer C."/>
            <person name="Streit W.R."/>
            <person name="Rodriguez L.M."/>
            <person name="Overmann J."/>
            <person name="Jimenez D.J."/>
        </authorList>
    </citation>
    <scope>NUCLEOTIDE SEQUENCE</scope>
    <source>
        <strain evidence="14">MAG 2441</strain>
    </source>
</reference>
<evidence type="ECO:0000256" key="2">
    <source>
        <dbReference type="ARBA" id="ARBA00001974"/>
    </source>
</evidence>
<protein>
    <recommendedName>
        <fullName evidence="6 11">Coproporphyrinogen III oxidase</fullName>
        <ecNumber evidence="5 11">1.3.3.15</ecNumber>
    </recommendedName>
</protein>
<keyword evidence="15" id="KW-1185">Reference proteome</keyword>
<organism evidence="14 15">
    <name type="scientific">Candidatus Cohnella colombiensis</name>
    <dbReference type="NCBI Taxonomy" id="3121368"/>
    <lineage>
        <taxon>Bacteria</taxon>
        <taxon>Bacillati</taxon>
        <taxon>Bacillota</taxon>
        <taxon>Bacilli</taxon>
        <taxon>Bacillales</taxon>
        <taxon>Paenibacillaceae</taxon>
        <taxon>Cohnella</taxon>
    </lineage>
</organism>
<dbReference type="Gene3D" id="3.50.50.60">
    <property type="entry name" value="FAD/NAD(P)-binding domain"/>
    <property type="match status" value="1"/>
</dbReference>
<dbReference type="InterPro" id="IPR004572">
    <property type="entry name" value="Protoporphyrinogen_oxidase"/>
</dbReference>
<dbReference type="GO" id="GO:0005737">
    <property type="term" value="C:cytoplasm"/>
    <property type="evidence" value="ECO:0007669"/>
    <property type="project" value="UniProtKB-SubCell"/>
</dbReference>
<dbReference type="GO" id="GO:0006783">
    <property type="term" value="P:heme biosynthetic process"/>
    <property type="evidence" value="ECO:0007669"/>
    <property type="project" value="UniProtKB-UniRule"/>
</dbReference>
<dbReference type="PANTHER" id="PTHR42923:SF3">
    <property type="entry name" value="PROTOPORPHYRINOGEN OXIDASE"/>
    <property type="match status" value="1"/>
</dbReference>
<dbReference type="NCBIfam" id="TIGR00562">
    <property type="entry name" value="proto_IX_ox"/>
    <property type="match status" value="1"/>
</dbReference>
<comment type="function">
    <text evidence="11">Involved in coproporphyrin-dependent heme b biosynthesis. Catalyzes the oxidation of coproporphyrinogen III to coproporphyrin III.</text>
</comment>
<sequence>MGDSLIRKFVIIGGGITGLSAAFYLYRYAEQQGESIEVTVLEGASRLGGRINTLRRDGFVIERGPDSFLARKLPIIHLAQELGLEGELTGTNPEAKRTYIARDGKLHPMPQGLTLGVPANIEKFMQTELVSEEGKQRALAEQQVPVGQADGDESVGAFLERRMGSEMVQRIFEPLLAGIHAGDLYELGLQATFPQFKVLEQQYGSLITGAIAGAKQAELDQAKGKVQVESGNEAKAITESDDEAKAEADSNVKQASTPSGIPPSAFMTFRNGLSTLVEALEARLHAYGCTIRVNAKVDAIQKRATQSATATDYIIHIADGTTIEADQLVLALPAYHVAELLSPHTDVTALKNMRYVSVANVVFGYDAASLDHPLDGSGFLAPKGEGTKITASTWTSSKWLHTAPSGKRLIRCYVGRAGDETGVSLSDEELTAAVHQDLQRLMGITAAPEFVEITRLNHSMPQYPVGHVDAIAAFREQLQHRMPGVIATGAPFNGVGLPDCIAQGKEAARELMAQSIKTR</sequence>
<evidence type="ECO:0000256" key="7">
    <source>
        <dbReference type="ARBA" id="ARBA00022630"/>
    </source>
</evidence>
<name>A0AA95ETI8_9BACL</name>
<dbReference type="Pfam" id="PF01593">
    <property type="entry name" value="Amino_oxidase"/>
    <property type="match status" value="1"/>
</dbReference>
<evidence type="ECO:0000313" key="14">
    <source>
        <dbReference type="EMBL" id="WEK53173.1"/>
    </source>
</evidence>
<feature type="domain" description="Amine oxidase" evidence="13">
    <location>
        <begin position="16"/>
        <end position="511"/>
    </location>
</feature>
<evidence type="ECO:0000256" key="9">
    <source>
        <dbReference type="ARBA" id="ARBA00023002"/>
    </source>
</evidence>
<dbReference type="EC" id="1.3.3.15" evidence="5 11"/>
<evidence type="ECO:0000256" key="5">
    <source>
        <dbReference type="ARBA" id="ARBA00012402"/>
    </source>
</evidence>
<gene>
    <name evidence="14" type="primary">hemG</name>
    <name evidence="14" type="ORF">P0Y55_11270</name>
</gene>
<evidence type="ECO:0000256" key="11">
    <source>
        <dbReference type="RuleBase" id="RU364052"/>
    </source>
</evidence>
<evidence type="ECO:0000313" key="15">
    <source>
        <dbReference type="Proteomes" id="UP001178662"/>
    </source>
</evidence>
<dbReference type="GO" id="GO:0004729">
    <property type="term" value="F:oxygen-dependent protoporphyrinogen oxidase activity"/>
    <property type="evidence" value="ECO:0007669"/>
    <property type="project" value="UniProtKB-UniRule"/>
</dbReference>
<dbReference type="PANTHER" id="PTHR42923">
    <property type="entry name" value="PROTOPORPHYRINOGEN OXIDASE"/>
    <property type="match status" value="1"/>
</dbReference>
<keyword evidence="10 11" id="KW-0350">Heme biosynthesis</keyword>
<accession>A0AA95ETI8</accession>
<dbReference type="SUPFAM" id="SSF54373">
    <property type="entry name" value="FAD-linked reductases, C-terminal domain"/>
    <property type="match status" value="1"/>
</dbReference>
<evidence type="ECO:0000256" key="6">
    <source>
        <dbReference type="ARBA" id="ARBA00019046"/>
    </source>
</evidence>
<keyword evidence="8 11" id="KW-0274">FAD</keyword>
<evidence type="ECO:0000256" key="10">
    <source>
        <dbReference type="ARBA" id="ARBA00023133"/>
    </source>
</evidence>
<evidence type="ECO:0000256" key="3">
    <source>
        <dbReference type="ARBA" id="ARBA00004744"/>
    </source>
</evidence>
<dbReference type="InterPro" id="IPR050464">
    <property type="entry name" value="Zeta_carotene_desat/Oxidored"/>
</dbReference>
<evidence type="ECO:0000256" key="8">
    <source>
        <dbReference type="ARBA" id="ARBA00022827"/>
    </source>
</evidence>
<keyword evidence="7 11" id="KW-0285">Flavoprotein</keyword>
<comment type="subcellular location">
    <subcellularLocation>
        <location evidence="11">Cytoplasm</location>
    </subcellularLocation>
</comment>
<comment type="similarity">
    <text evidence="4 11">Belongs to the protoporphyrinogen/coproporphyrinogen oxidase family. Coproporphyrinogen III oxidase subfamily.</text>
</comment>
<comment type="pathway">
    <text evidence="3 11">Porphyrin-containing compound metabolism; protoheme biosynthesis.</text>
</comment>
<dbReference type="EMBL" id="CP119317">
    <property type="protein sequence ID" value="WEK53173.1"/>
    <property type="molecule type" value="Genomic_DNA"/>
</dbReference>
<dbReference type="InterPro" id="IPR002937">
    <property type="entry name" value="Amino_oxidase"/>
</dbReference>
<evidence type="ECO:0000256" key="1">
    <source>
        <dbReference type="ARBA" id="ARBA00001755"/>
    </source>
</evidence>
<dbReference type="Gene3D" id="3.90.660.20">
    <property type="entry name" value="Protoporphyrinogen oxidase, mitochondrial, domain 2"/>
    <property type="match status" value="1"/>
</dbReference>
<dbReference type="SUPFAM" id="SSF51905">
    <property type="entry name" value="FAD/NAD(P)-binding domain"/>
    <property type="match status" value="1"/>
</dbReference>
<evidence type="ECO:0000256" key="4">
    <source>
        <dbReference type="ARBA" id="ARBA00008310"/>
    </source>
</evidence>
<comment type="cofactor">
    <cofactor evidence="2 11">
        <name>FAD</name>
        <dbReference type="ChEBI" id="CHEBI:57692"/>
    </cofactor>
</comment>
<dbReference type="Proteomes" id="UP001178662">
    <property type="component" value="Chromosome"/>
</dbReference>
<dbReference type="InterPro" id="IPR036188">
    <property type="entry name" value="FAD/NAD-bd_sf"/>
</dbReference>
<comment type="catalytic activity">
    <reaction evidence="1">
        <text>coproporphyrinogen III + 3 O2 = coproporphyrin III + 3 H2O2</text>
        <dbReference type="Rhea" id="RHEA:43436"/>
        <dbReference type="ChEBI" id="CHEBI:15379"/>
        <dbReference type="ChEBI" id="CHEBI:16240"/>
        <dbReference type="ChEBI" id="CHEBI:57309"/>
        <dbReference type="ChEBI" id="CHEBI:131725"/>
        <dbReference type="EC" id="1.3.3.15"/>
    </reaction>
    <physiologicalReaction direction="left-to-right" evidence="1">
        <dbReference type="Rhea" id="RHEA:43437"/>
    </physiologicalReaction>
</comment>
<keyword evidence="11" id="KW-0963">Cytoplasm</keyword>